<organism evidence="11 12">
    <name type="scientific">Bugula neritina</name>
    <name type="common">Brown bryozoan</name>
    <name type="synonym">Sertularia neritina</name>
    <dbReference type="NCBI Taxonomy" id="10212"/>
    <lineage>
        <taxon>Eukaryota</taxon>
        <taxon>Metazoa</taxon>
        <taxon>Spiralia</taxon>
        <taxon>Lophotrochozoa</taxon>
        <taxon>Bryozoa</taxon>
        <taxon>Gymnolaemata</taxon>
        <taxon>Cheilostomatida</taxon>
        <taxon>Flustrina</taxon>
        <taxon>Buguloidea</taxon>
        <taxon>Bugulidae</taxon>
        <taxon>Bugula</taxon>
    </lineage>
</organism>
<dbReference type="InterPro" id="IPR000719">
    <property type="entry name" value="Prot_kinase_dom"/>
</dbReference>
<dbReference type="Gene3D" id="1.25.40.20">
    <property type="entry name" value="Ankyrin repeat-containing domain"/>
    <property type="match status" value="1"/>
</dbReference>
<comment type="similarity">
    <text evidence="5">Belongs to the protein kinase superfamily. STE Ser/Thr protein kinase family. MAP kinase kinase subfamily.</text>
</comment>
<evidence type="ECO:0000256" key="6">
    <source>
        <dbReference type="ARBA" id="ARBA00038999"/>
    </source>
</evidence>
<evidence type="ECO:0000256" key="3">
    <source>
        <dbReference type="ARBA" id="ARBA00022777"/>
    </source>
</evidence>
<sequence>MFMMRVSNEYRQLHQLILQGNQEKYASELRRLSQTNRVEVLCEGDDIGNTVIHWAVVQGQLGVISYTVQLVTGSDLHEVLMIQNKAGSTALHIAVYDGKTEILNQIINSLLPDDLFMLLSSQDQKGKTPVHIAVGQNLPEELECMLSSLKPFQCTKVLMITNNEEDRALDIAQSTGHTDCVNYIHKIRDSSTEGEKDQSSNKPVFKRKESKFNAKGIPKNFENLKILRKIGFGKECIVYEGTCATVPIAIKCFTGFIISTEGMDQLRDCDILRSLRHENLVHFFGIAQLDKGLSLIMELCDTDLHTLSQLPGTGDNEKPTKRGFMKLIKDTLHGLIFLHSKDIVHMDIRPNKILIKSGTAKLTDFGISVLADDDVQLIEQLTSTGSHMYSAPELLDQVLPTKGSDMWAIGITALEVMTGHPAYFEVKLWKGKLTPSALLKGHLPSALSYLKERNQKIFRNVLQLKPDGRSTAAKWLARIHDYSFD</sequence>
<dbReference type="GO" id="GO:0004708">
    <property type="term" value="F:MAP kinase kinase activity"/>
    <property type="evidence" value="ECO:0007669"/>
    <property type="project" value="UniProtKB-EC"/>
</dbReference>
<evidence type="ECO:0000313" key="12">
    <source>
        <dbReference type="Proteomes" id="UP000593567"/>
    </source>
</evidence>
<dbReference type="InterPro" id="IPR011009">
    <property type="entry name" value="Kinase-like_dom_sf"/>
</dbReference>
<keyword evidence="12" id="KW-1185">Reference proteome</keyword>
<dbReference type="PANTHER" id="PTHR48013:SF9">
    <property type="entry name" value="DUAL SPECIFICITY MITOGEN-ACTIVATED PROTEIN KINASE KINASE 5"/>
    <property type="match status" value="1"/>
</dbReference>
<comment type="caution">
    <text evidence="11">The sequence shown here is derived from an EMBL/GenBank/DDBJ whole genome shotgun (WGS) entry which is preliminary data.</text>
</comment>
<comment type="catalytic activity">
    <reaction evidence="7">
        <text>L-seryl-[protein] + ATP = O-phospho-L-seryl-[protein] + ADP + H(+)</text>
        <dbReference type="Rhea" id="RHEA:17989"/>
        <dbReference type="Rhea" id="RHEA-COMP:9863"/>
        <dbReference type="Rhea" id="RHEA-COMP:11604"/>
        <dbReference type="ChEBI" id="CHEBI:15378"/>
        <dbReference type="ChEBI" id="CHEBI:29999"/>
        <dbReference type="ChEBI" id="CHEBI:30616"/>
        <dbReference type="ChEBI" id="CHEBI:83421"/>
        <dbReference type="ChEBI" id="CHEBI:456216"/>
        <dbReference type="EC" id="2.7.12.2"/>
    </reaction>
</comment>
<evidence type="ECO:0000256" key="9">
    <source>
        <dbReference type="ARBA" id="ARBA00051693"/>
    </source>
</evidence>
<evidence type="ECO:0000259" key="10">
    <source>
        <dbReference type="PROSITE" id="PS50011"/>
    </source>
</evidence>
<dbReference type="SMART" id="SM00248">
    <property type="entry name" value="ANK"/>
    <property type="match status" value="3"/>
</dbReference>
<dbReference type="OrthoDB" id="10266058at2759"/>
<accession>A0A7J7K850</accession>
<dbReference type="InterPro" id="IPR036770">
    <property type="entry name" value="Ankyrin_rpt-contain_sf"/>
</dbReference>
<evidence type="ECO:0000313" key="11">
    <source>
        <dbReference type="EMBL" id="KAF6034403.1"/>
    </source>
</evidence>
<keyword evidence="3" id="KW-0418">Kinase</keyword>
<keyword evidence="4" id="KW-0067">ATP-binding</keyword>
<dbReference type="Gene3D" id="3.30.200.20">
    <property type="entry name" value="Phosphorylase Kinase, domain 1"/>
    <property type="match status" value="1"/>
</dbReference>
<dbReference type="Proteomes" id="UP000593567">
    <property type="component" value="Unassembled WGS sequence"/>
</dbReference>
<dbReference type="SUPFAM" id="SSF48403">
    <property type="entry name" value="Ankyrin repeat"/>
    <property type="match status" value="1"/>
</dbReference>
<evidence type="ECO:0000256" key="8">
    <source>
        <dbReference type="ARBA" id="ARBA00049299"/>
    </source>
</evidence>
<comment type="catalytic activity">
    <reaction evidence="8">
        <text>L-threonyl-[protein] + ATP = O-phospho-L-threonyl-[protein] + ADP + H(+)</text>
        <dbReference type="Rhea" id="RHEA:46608"/>
        <dbReference type="Rhea" id="RHEA-COMP:11060"/>
        <dbReference type="Rhea" id="RHEA-COMP:11605"/>
        <dbReference type="ChEBI" id="CHEBI:15378"/>
        <dbReference type="ChEBI" id="CHEBI:30013"/>
        <dbReference type="ChEBI" id="CHEBI:30616"/>
        <dbReference type="ChEBI" id="CHEBI:61977"/>
        <dbReference type="ChEBI" id="CHEBI:456216"/>
        <dbReference type="EC" id="2.7.12.2"/>
    </reaction>
</comment>
<dbReference type="PROSITE" id="PS50011">
    <property type="entry name" value="PROTEIN_KINASE_DOM"/>
    <property type="match status" value="1"/>
</dbReference>
<evidence type="ECO:0000256" key="7">
    <source>
        <dbReference type="ARBA" id="ARBA00049014"/>
    </source>
</evidence>
<dbReference type="InterPro" id="IPR002110">
    <property type="entry name" value="Ankyrin_rpt"/>
</dbReference>
<protein>
    <recommendedName>
        <fullName evidence="6">mitogen-activated protein kinase kinase</fullName>
        <ecNumber evidence="6">2.7.12.2</ecNumber>
    </recommendedName>
</protein>
<evidence type="ECO:0000256" key="5">
    <source>
        <dbReference type="ARBA" id="ARBA00038035"/>
    </source>
</evidence>
<evidence type="ECO:0000256" key="4">
    <source>
        <dbReference type="ARBA" id="ARBA00022840"/>
    </source>
</evidence>
<comment type="catalytic activity">
    <reaction evidence="9">
        <text>L-tyrosyl-[protein] + ATP = O-phospho-L-tyrosyl-[protein] + ADP + H(+)</text>
        <dbReference type="Rhea" id="RHEA:10596"/>
        <dbReference type="Rhea" id="RHEA-COMP:10136"/>
        <dbReference type="Rhea" id="RHEA-COMP:20101"/>
        <dbReference type="ChEBI" id="CHEBI:15378"/>
        <dbReference type="ChEBI" id="CHEBI:30616"/>
        <dbReference type="ChEBI" id="CHEBI:46858"/>
        <dbReference type="ChEBI" id="CHEBI:61978"/>
        <dbReference type="ChEBI" id="CHEBI:456216"/>
        <dbReference type="EC" id="2.7.12.2"/>
    </reaction>
</comment>
<reference evidence="11" key="1">
    <citation type="submission" date="2020-06" db="EMBL/GenBank/DDBJ databases">
        <title>Draft genome of Bugula neritina, a colonial animal packing powerful symbionts and potential medicines.</title>
        <authorList>
            <person name="Rayko M."/>
        </authorList>
    </citation>
    <scope>NUCLEOTIDE SEQUENCE [LARGE SCALE GENOMIC DNA]</scope>
    <source>
        <strain evidence="11">Kwan_BN1</strain>
    </source>
</reference>
<dbReference type="SUPFAM" id="SSF56112">
    <property type="entry name" value="Protein kinase-like (PK-like)"/>
    <property type="match status" value="1"/>
</dbReference>
<dbReference type="AlphaFoldDB" id="A0A7J7K850"/>
<evidence type="ECO:0000256" key="1">
    <source>
        <dbReference type="ARBA" id="ARBA00022679"/>
    </source>
</evidence>
<dbReference type="Pfam" id="PF00069">
    <property type="entry name" value="Pkinase"/>
    <property type="match status" value="1"/>
</dbReference>
<dbReference type="PANTHER" id="PTHR48013">
    <property type="entry name" value="DUAL SPECIFICITY MITOGEN-ACTIVATED PROTEIN KINASE KINASE 5-RELATED"/>
    <property type="match status" value="1"/>
</dbReference>
<proteinExistence type="inferred from homology"/>
<keyword evidence="1" id="KW-0808">Transferase</keyword>
<dbReference type="GO" id="GO:0005524">
    <property type="term" value="F:ATP binding"/>
    <property type="evidence" value="ECO:0007669"/>
    <property type="project" value="UniProtKB-KW"/>
</dbReference>
<feature type="domain" description="Protein kinase" evidence="10">
    <location>
        <begin position="224"/>
        <end position="483"/>
    </location>
</feature>
<name>A0A7J7K850_BUGNE</name>
<gene>
    <name evidence="11" type="ORF">EB796_007286</name>
</gene>
<evidence type="ECO:0000256" key="2">
    <source>
        <dbReference type="ARBA" id="ARBA00022741"/>
    </source>
</evidence>
<dbReference type="EMBL" id="VXIV02001083">
    <property type="protein sequence ID" value="KAF6034403.1"/>
    <property type="molecule type" value="Genomic_DNA"/>
</dbReference>
<dbReference type="EC" id="2.7.12.2" evidence="6"/>
<keyword evidence="2" id="KW-0547">Nucleotide-binding</keyword>
<dbReference type="Gene3D" id="1.10.510.10">
    <property type="entry name" value="Transferase(Phosphotransferase) domain 1"/>
    <property type="match status" value="1"/>
</dbReference>